<dbReference type="Pfam" id="PF00724">
    <property type="entry name" value="Oxidored_FMN"/>
    <property type="match status" value="1"/>
</dbReference>
<dbReference type="InterPro" id="IPR023753">
    <property type="entry name" value="FAD/NAD-binding_dom"/>
</dbReference>
<keyword evidence="4" id="KW-0285">Flavoprotein</keyword>
<feature type="domain" description="FAD/NAD(P)-binding" evidence="11">
    <location>
        <begin position="390"/>
        <end position="621"/>
    </location>
</feature>
<dbReference type="EMBL" id="QFQS01000004">
    <property type="protein sequence ID" value="PZQ96101.1"/>
    <property type="molecule type" value="Genomic_DNA"/>
</dbReference>
<dbReference type="PANTHER" id="PTHR42917:SF2">
    <property type="entry name" value="2,4-DIENOYL-COA REDUCTASE [(2E)-ENOYL-COA-PRODUCING]"/>
    <property type="match status" value="1"/>
</dbReference>
<dbReference type="InterPro" id="IPR013785">
    <property type="entry name" value="Aldolase_TIM"/>
</dbReference>
<protein>
    <submittedName>
        <fullName evidence="12">Oxidoreductase</fullName>
    </submittedName>
</protein>
<evidence type="ECO:0000256" key="7">
    <source>
        <dbReference type="ARBA" id="ARBA00023002"/>
    </source>
</evidence>
<comment type="cofactor">
    <cofactor evidence="2">
        <name>[4Fe-4S] cluster</name>
        <dbReference type="ChEBI" id="CHEBI:49883"/>
    </cofactor>
</comment>
<dbReference type="GO" id="GO:0010181">
    <property type="term" value="F:FMN binding"/>
    <property type="evidence" value="ECO:0007669"/>
    <property type="project" value="InterPro"/>
</dbReference>
<dbReference type="Pfam" id="PF07992">
    <property type="entry name" value="Pyr_redox_2"/>
    <property type="match status" value="1"/>
</dbReference>
<evidence type="ECO:0000259" key="10">
    <source>
        <dbReference type="Pfam" id="PF00724"/>
    </source>
</evidence>
<evidence type="ECO:0000256" key="2">
    <source>
        <dbReference type="ARBA" id="ARBA00001966"/>
    </source>
</evidence>
<evidence type="ECO:0000256" key="3">
    <source>
        <dbReference type="ARBA" id="ARBA00011048"/>
    </source>
</evidence>
<dbReference type="Gene3D" id="3.50.50.60">
    <property type="entry name" value="FAD/NAD(P)-binding domain"/>
    <property type="match status" value="1"/>
</dbReference>
<dbReference type="Proteomes" id="UP000248975">
    <property type="component" value="Unassembled WGS sequence"/>
</dbReference>
<evidence type="ECO:0000256" key="6">
    <source>
        <dbReference type="ARBA" id="ARBA00022723"/>
    </source>
</evidence>
<dbReference type="InterPro" id="IPR051793">
    <property type="entry name" value="NADH:flavin_oxidoreductase"/>
</dbReference>
<dbReference type="PANTHER" id="PTHR42917">
    <property type="entry name" value="2,4-DIENOYL-COA REDUCTASE"/>
    <property type="match status" value="1"/>
</dbReference>
<dbReference type="AlphaFoldDB" id="A0A2W5RZJ7"/>
<keyword evidence="5" id="KW-0288">FMN</keyword>
<keyword evidence="6" id="KW-0479">Metal-binding</keyword>
<accession>A0A2W5RZJ7</accession>
<dbReference type="Gene3D" id="3.40.50.720">
    <property type="entry name" value="NAD(P)-binding Rossmann-like Domain"/>
    <property type="match status" value="1"/>
</dbReference>
<proteinExistence type="inferred from homology"/>
<evidence type="ECO:0000256" key="4">
    <source>
        <dbReference type="ARBA" id="ARBA00022630"/>
    </source>
</evidence>
<keyword evidence="7" id="KW-0560">Oxidoreductase</keyword>
<dbReference type="GO" id="GO:0046872">
    <property type="term" value="F:metal ion binding"/>
    <property type="evidence" value="ECO:0007669"/>
    <property type="project" value="UniProtKB-KW"/>
</dbReference>
<dbReference type="InterPro" id="IPR001155">
    <property type="entry name" value="OxRdtase_FMN_N"/>
</dbReference>
<evidence type="ECO:0000256" key="9">
    <source>
        <dbReference type="ARBA" id="ARBA00023014"/>
    </source>
</evidence>
<comment type="similarity">
    <text evidence="3">In the N-terminal section; belongs to the NADH:flavin oxidoreductase/NADH oxidase family.</text>
</comment>
<evidence type="ECO:0000256" key="5">
    <source>
        <dbReference type="ARBA" id="ARBA00022643"/>
    </source>
</evidence>
<dbReference type="PRINTS" id="PR00368">
    <property type="entry name" value="FADPNR"/>
</dbReference>
<dbReference type="GO" id="GO:0008670">
    <property type="term" value="F:2,4-dienoyl-CoA reductase (NADPH) activity"/>
    <property type="evidence" value="ECO:0007669"/>
    <property type="project" value="TreeGrafter"/>
</dbReference>
<evidence type="ECO:0000313" key="12">
    <source>
        <dbReference type="EMBL" id="PZQ96101.1"/>
    </source>
</evidence>
<dbReference type="GO" id="GO:0051536">
    <property type="term" value="F:iron-sulfur cluster binding"/>
    <property type="evidence" value="ECO:0007669"/>
    <property type="project" value="UniProtKB-KW"/>
</dbReference>
<dbReference type="SUPFAM" id="SSF51395">
    <property type="entry name" value="FMN-linked oxidoreductases"/>
    <property type="match status" value="1"/>
</dbReference>
<dbReference type="SUPFAM" id="SSF51905">
    <property type="entry name" value="FAD/NAD(P)-binding domain"/>
    <property type="match status" value="1"/>
</dbReference>
<keyword evidence="8" id="KW-0408">Iron</keyword>
<dbReference type="CDD" id="cd04734">
    <property type="entry name" value="OYE_like_3_FMN"/>
    <property type="match status" value="1"/>
</dbReference>
<comment type="caution">
    <text evidence="12">The sequence shown here is derived from an EMBL/GenBank/DDBJ whole genome shotgun (WGS) entry which is preliminary data.</text>
</comment>
<evidence type="ECO:0000256" key="8">
    <source>
        <dbReference type="ARBA" id="ARBA00023004"/>
    </source>
</evidence>
<dbReference type="InterPro" id="IPR036188">
    <property type="entry name" value="FAD/NAD-bd_sf"/>
</dbReference>
<reference evidence="12 13" key="1">
    <citation type="submission" date="2017-08" db="EMBL/GenBank/DDBJ databases">
        <title>Infants hospitalized years apart are colonized by the same room-sourced microbial strains.</title>
        <authorList>
            <person name="Brooks B."/>
            <person name="Olm M.R."/>
            <person name="Firek B.A."/>
            <person name="Baker R."/>
            <person name="Thomas B.C."/>
            <person name="Morowitz M.J."/>
            <person name="Banfield J.F."/>
        </authorList>
    </citation>
    <scope>NUCLEOTIDE SEQUENCE [LARGE SCALE GENOMIC DNA]</scope>
    <source>
        <strain evidence="12">S2_003_000_R2_11</strain>
    </source>
</reference>
<dbReference type="GO" id="GO:0033543">
    <property type="term" value="P:fatty acid beta-oxidation, unsaturated, even number, reductase/isomerase pathway"/>
    <property type="evidence" value="ECO:0007669"/>
    <property type="project" value="TreeGrafter"/>
</dbReference>
<keyword evidence="9" id="KW-0411">Iron-sulfur</keyword>
<evidence type="ECO:0000256" key="1">
    <source>
        <dbReference type="ARBA" id="ARBA00001917"/>
    </source>
</evidence>
<sequence length="664" mass="70251">MSASFTHVFSPLRLRGCDIRNRILSTGHQTYLAKGNMPTEDFIAYHEARARGGVGLIVNEAARFHVSSVGEAPDLTILTDDAIPHYARLAEAVQRHGAKIFGQLSHSGRVTRRMTNGMRGVVYAPSPVPENRFQVIPREMPTEMVAEVVGACAEGARRYAEAGYDGIELMASHGLLFAQFLNSTSNRRDDIYGGTPENRLRALSDALRGVRKSVGPDLVVGLRISADEDDEGGMGKDLVLSICRSLCAEGLVDYINTTFGTMAAIGASIHVVPPMEVAPGYVAPYAAAIRAAVPVPVFVAGRINQPQMAESILAAGQADMCGMTRALIADPDMPNKAREGRLDEIRACIGCNQGCIGHFHAGSSISCIQNPSTGRELRLPPVEPTTRPLRVLVAGGGPAGLMAAVTASEMGHQVVLAEAGAQLGGQALLAQLLPDRAEFGGLVTNLTQRLSQKQVEVRLNSPVTAATVAQIAPDAVLVATGSTPVDMEVVGAEAKNPVDAQDILTGKATAGARVIVADWRGDWIGIGIAILLQRRGHDVRLAVNGIGAGMNLQQYLRDHWAGKLHAAGIQVVPYARIYGVDGDAAYFLHAASGEPMVLSHVDTIVLASGRAPRATLENELRGSGLPFTTLGDATIARSAEEAIYDGHSITREFLSALAAEKAMT</sequence>
<dbReference type="SUPFAM" id="SSF51971">
    <property type="entry name" value="Nucleotide-binding domain"/>
    <property type="match status" value="1"/>
</dbReference>
<comment type="cofactor">
    <cofactor evidence="1">
        <name>FMN</name>
        <dbReference type="ChEBI" id="CHEBI:58210"/>
    </cofactor>
</comment>
<organism evidence="12 13">
    <name type="scientific">Cereibacter sphaeroides</name>
    <name type="common">Rhodobacter sphaeroides</name>
    <dbReference type="NCBI Taxonomy" id="1063"/>
    <lineage>
        <taxon>Bacteria</taxon>
        <taxon>Pseudomonadati</taxon>
        <taxon>Pseudomonadota</taxon>
        <taxon>Alphaproteobacteria</taxon>
        <taxon>Rhodobacterales</taxon>
        <taxon>Paracoccaceae</taxon>
        <taxon>Cereibacter</taxon>
    </lineage>
</organism>
<feature type="domain" description="NADH:flavin oxidoreductase/NADH oxidase N-terminal" evidence="10">
    <location>
        <begin position="8"/>
        <end position="343"/>
    </location>
</feature>
<evidence type="ECO:0000313" key="13">
    <source>
        <dbReference type="Proteomes" id="UP000248975"/>
    </source>
</evidence>
<dbReference type="Gene3D" id="3.20.20.70">
    <property type="entry name" value="Aldolase class I"/>
    <property type="match status" value="1"/>
</dbReference>
<gene>
    <name evidence="12" type="ORF">DI533_16790</name>
</gene>
<name>A0A2W5RZJ7_CERSP</name>
<evidence type="ECO:0000259" key="11">
    <source>
        <dbReference type="Pfam" id="PF07992"/>
    </source>
</evidence>